<evidence type="ECO:0000313" key="2">
    <source>
        <dbReference type="EMBL" id="GGB86492.1"/>
    </source>
</evidence>
<dbReference type="InterPro" id="IPR005543">
    <property type="entry name" value="PASTA_dom"/>
</dbReference>
<dbReference type="SMART" id="SM00740">
    <property type="entry name" value="PASTA"/>
    <property type="match status" value="1"/>
</dbReference>
<dbReference type="CDD" id="cd06577">
    <property type="entry name" value="PASTA_pknB"/>
    <property type="match status" value="1"/>
</dbReference>
<dbReference type="EMBL" id="BMIJ01000002">
    <property type="protein sequence ID" value="GGB86492.1"/>
    <property type="molecule type" value="Genomic_DNA"/>
</dbReference>
<dbReference type="PROSITE" id="PS51178">
    <property type="entry name" value="PASTA"/>
    <property type="match status" value="1"/>
</dbReference>
<sequence>MSKVVATVLLLTDEGKPAAGHGLVLEAYSLSTRRWQAVARAKTDAQGKASLTTATNVANEPMAPALRLTELGNPSPRVLAQGGYMQFDVNAQTLLVDFGQVERLEETAYRLQQSDSRFARTVITIAGAPVSPQISTLAINRMVAANPRLAAGLTRVDIGTPTQPTAAPQLNEALTAAVLSNKEVQVLKARELQLNSELMDKTREVSLTAEKLNTANLTIDTLRADLGSVNAEKLELAQQLEAIRAKAKEPAKIEDVLVGLGSKLHSSNTQLKKDNLPFRIGSIKVDLRGSLTDDGSSIVMGGSGGGVSTELFGDDAASAETKVTVPAVVGLTETAARRVLRSVGLRMTAAHQQLGEGKGVPGQALSQHPAASTQLAHGSEVMVVFGELKSTSA</sequence>
<accession>A0ABQ1K4P4</accession>
<keyword evidence="3" id="KW-1185">Reference proteome</keyword>
<protein>
    <recommendedName>
        <fullName evidence="1">PASTA domain-containing protein</fullName>
    </recommendedName>
</protein>
<name>A0ABQ1K4P4_9GAMM</name>
<evidence type="ECO:0000313" key="3">
    <source>
        <dbReference type="Proteomes" id="UP000629025"/>
    </source>
</evidence>
<reference evidence="3" key="1">
    <citation type="journal article" date="2019" name="Int. J. Syst. Evol. Microbiol.">
        <title>The Global Catalogue of Microorganisms (GCM) 10K type strain sequencing project: providing services to taxonomists for standard genome sequencing and annotation.</title>
        <authorList>
            <consortium name="The Broad Institute Genomics Platform"/>
            <consortium name="The Broad Institute Genome Sequencing Center for Infectious Disease"/>
            <person name="Wu L."/>
            <person name="Ma J."/>
        </authorList>
    </citation>
    <scope>NUCLEOTIDE SEQUENCE [LARGE SCALE GENOMIC DNA]</scope>
    <source>
        <strain evidence="3">CGMCC 1.15341</strain>
    </source>
</reference>
<organism evidence="2 3">
    <name type="scientific">Marinobacterium zhoushanense</name>
    <dbReference type="NCBI Taxonomy" id="1679163"/>
    <lineage>
        <taxon>Bacteria</taxon>
        <taxon>Pseudomonadati</taxon>
        <taxon>Pseudomonadota</taxon>
        <taxon>Gammaproteobacteria</taxon>
        <taxon>Oceanospirillales</taxon>
        <taxon>Oceanospirillaceae</taxon>
        <taxon>Marinobacterium</taxon>
    </lineage>
</organism>
<proteinExistence type="predicted"/>
<dbReference type="RefSeq" id="WP_188746071.1">
    <property type="nucleotide sequence ID" value="NZ_BMIJ01000002.1"/>
</dbReference>
<dbReference type="Pfam" id="PF03793">
    <property type="entry name" value="PASTA"/>
    <property type="match status" value="1"/>
</dbReference>
<evidence type="ECO:0000259" key="1">
    <source>
        <dbReference type="PROSITE" id="PS51178"/>
    </source>
</evidence>
<dbReference type="Proteomes" id="UP000629025">
    <property type="component" value="Unassembled WGS sequence"/>
</dbReference>
<gene>
    <name evidence="2" type="ORF">GCM10011352_10490</name>
</gene>
<comment type="caution">
    <text evidence="2">The sequence shown here is derived from an EMBL/GenBank/DDBJ whole genome shotgun (WGS) entry which is preliminary data.</text>
</comment>
<feature type="domain" description="PASTA" evidence="1">
    <location>
        <begin position="319"/>
        <end position="387"/>
    </location>
</feature>
<dbReference type="Gene3D" id="3.30.10.20">
    <property type="match status" value="1"/>
</dbReference>